<accession>A0A392T2F4</accession>
<dbReference type="Proteomes" id="UP000265520">
    <property type="component" value="Unassembled WGS sequence"/>
</dbReference>
<dbReference type="EMBL" id="LXQA010477601">
    <property type="protein sequence ID" value="MCI54330.1"/>
    <property type="molecule type" value="Genomic_DNA"/>
</dbReference>
<proteinExistence type="predicted"/>
<evidence type="ECO:0000313" key="1">
    <source>
        <dbReference type="EMBL" id="MCI54330.1"/>
    </source>
</evidence>
<dbReference type="AlphaFoldDB" id="A0A392T2F4"/>
<name>A0A392T2F4_9FABA</name>
<protein>
    <submittedName>
        <fullName evidence="1">Uncharacterized protein</fullName>
    </submittedName>
</protein>
<feature type="non-terminal residue" evidence="1">
    <location>
        <position position="1"/>
    </location>
</feature>
<organism evidence="1 2">
    <name type="scientific">Trifolium medium</name>
    <dbReference type="NCBI Taxonomy" id="97028"/>
    <lineage>
        <taxon>Eukaryota</taxon>
        <taxon>Viridiplantae</taxon>
        <taxon>Streptophyta</taxon>
        <taxon>Embryophyta</taxon>
        <taxon>Tracheophyta</taxon>
        <taxon>Spermatophyta</taxon>
        <taxon>Magnoliopsida</taxon>
        <taxon>eudicotyledons</taxon>
        <taxon>Gunneridae</taxon>
        <taxon>Pentapetalae</taxon>
        <taxon>rosids</taxon>
        <taxon>fabids</taxon>
        <taxon>Fabales</taxon>
        <taxon>Fabaceae</taxon>
        <taxon>Papilionoideae</taxon>
        <taxon>50 kb inversion clade</taxon>
        <taxon>NPAAA clade</taxon>
        <taxon>Hologalegina</taxon>
        <taxon>IRL clade</taxon>
        <taxon>Trifolieae</taxon>
        <taxon>Trifolium</taxon>
    </lineage>
</organism>
<sequence length="60" mass="6723">GEVNVCPDPLCYDQRITLTVHLVVCEDLHLVLILEDPALPVDDMNKSCHQRICSISDSDM</sequence>
<comment type="caution">
    <text evidence="1">The sequence shown here is derived from an EMBL/GenBank/DDBJ whole genome shotgun (WGS) entry which is preliminary data.</text>
</comment>
<evidence type="ECO:0000313" key="2">
    <source>
        <dbReference type="Proteomes" id="UP000265520"/>
    </source>
</evidence>
<reference evidence="1 2" key="1">
    <citation type="journal article" date="2018" name="Front. Plant Sci.">
        <title>Red Clover (Trifolium pratense) and Zigzag Clover (T. medium) - A Picture of Genomic Similarities and Differences.</title>
        <authorList>
            <person name="Dluhosova J."/>
            <person name="Istvanek J."/>
            <person name="Nedelnik J."/>
            <person name="Repkova J."/>
        </authorList>
    </citation>
    <scope>NUCLEOTIDE SEQUENCE [LARGE SCALE GENOMIC DNA]</scope>
    <source>
        <strain evidence="2">cv. 10/8</strain>
        <tissue evidence="1">Leaf</tissue>
    </source>
</reference>
<keyword evidence="2" id="KW-1185">Reference proteome</keyword>